<dbReference type="PANTHER" id="PTHR36183:SF2">
    <property type="entry name" value="BETA-GLUCURONIDASE C-TERMINAL DOMAIN-CONTAINING PROTEIN"/>
    <property type="match status" value="1"/>
</dbReference>
<feature type="chain" id="PRO_5020642422" description="Beta-glucuronidase C-terminal domain-containing protein" evidence="2">
    <location>
        <begin position="22"/>
        <end position="651"/>
    </location>
</feature>
<protein>
    <recommendedName>
        <fullName evidence="3">Beta-glucuronidase C-terminal domain-containing protein</fullName>
    </recommendedName>
</protein>
<gene>
    <name evidence="4" type="ORF">M231_02920</name>
</gene>
<keyword evidence="2" id="KW-0732">Signal</keyword>
<sequence length="651" mass="68881">MSTFLSLLYLALLPTIIVTTANPDVTVYTGQATATTSAAADSTYTGLPAYDPTVLTPPPAPQPPINSYTLALPASAADLGSNYSLSIPQKGNFLGFSIELSVANTVLGEKGNELKVPFLNYMANIRDRAGAGPIIRVGGNSQEGSTIFADGLEDGESLDKIKVSDDVTATPIINYSPELLYTMANISTLLDVEWFFGLAFNETSVDGNDVNIPVAAEWAQKILGSNLRGLAVGNEPDLYVDHSARPAGWGVSDYVNEYKTVVDTIVNANVLSNSQTFIGPSVCCQREGFELDDVIAASWLSDNQDRLAAVTVQHYPTNNCDGTTQAQDIFADFLNHTSAESLTSSYLSNSAELQAAGKELIMLEMNTASCGGFPGLSDSFGAAMWMTDWALQLAWANFSAALMHVGGQNVYYNPFLPPPSSMAKVYQWTTGSVYYSALVIAEVFGSSNKSQVVDLQVDDANIYHPAYAIYEDGQPTRVVLFNYINDPTGASELTVNIASSASSVSVRYLSAPTVSEQYNITWAGQTLGVSFSSDGRLYGTEQTSVVQCTEGNCPIEVSAPSIAVVYLTDQALADSSVPQDATSTYATTVVGHGSATVEAGALSTGNGQNAPSGVSGSTSEGSTSGSLRQYCTPSLWAALGLVIWLFPVAVR</sequence>
<dbReference type="InterPro" id="IPR013780">
    <property type="entry name" value="Glyco_hydro_b"/>
</dbReference>
<dbReference type="STRING" id="5217.A0A4V1M4A9"/>
<dbReference type="VEuPathDB" id="FungiDB:TREMEDRAFT_41693"/>
<dbReference type="PANTHER" id="PTHR36183">
    <property type="entry name" value="BETA-GLUCURONIDASE"/>
    <property type="match status" value="1"/>
</dbReference>
<dbReference type="InterPro" id="IPR031728">
    <property type="entry name" value="GlcAase_C"/>
</dbReference>
<dbReference type="Gene3D" id="2.60.40.1180">
    <property type="entry name" value="Golgi alpha-mannosidase II"/>
    <property type="match status" value="1"/>
</dbReference>
<comment type="caution">
    <text evidence="4">The sequence shown here is derived from an EMBL/GenBank/DDBJ whole genome shotgun (WGS) entry which is preliminary data.</text>
</comment>
<dbReference type="Gene3D" id="3.20.20.80">
    <property type="entry name" value="Glycosidases"/>
    <property type="match status" value="1"/>
</dbReference>
<dbReference type="Proteomes" id="UP000289152">
    <property type="component" value="Unassembled WGS sequence"/>
</dbReference>
<feature type="region of interest" description="Disordered" evidence="1">
    <location>
        <begin position="601"/>
        <end position="623"/>
    </location>
</feature>
<keyword evidence="5" id="KW-1185">Reference proteome</keyword>
<dbReference type="EMBL" id="SDIL01000027">
    <property type="protein sequence ID" value="RXK39727.1"/>
    <property type="molecule type" value="Genomic_DNA"/>
</dbReference>
<feature type="domain" description="Beta-glucuronidase C-terminal" evidence="3">
    <location>
        <begin position="466"/>
        <end position="564"/>
    </location>
</feature>
<feature type="compositionally biased region" description="Low complexity" evidence="1">
    <location>
        <begin position="612"/>
        <end position="623"/>
    </location>
</feature>
<proteinExistence type="predicted"/>
<dbReference type="InterPro" id="IPR052974">
    <property type="entry name" value="GH79_Enzymes"/>
</dbReference>
<dbReference type="Pfam" id="PF16862">
    <property type="entry name" value="Glyco_hydro_79C"/>
    <property type="match status" value="1"/>
</dbReference>
<dbReference type="InParanoid" id="A0A4V1M4A9"/>
<accession>A0A4V1M4A9</accession>
<dbReference type="InterPro" id="IPR017853">
    <property type="entry name" value="GH"/>
</dbReference>
<name>A0A4V1M4A9_TREME</name>
<evidence type="ECO:0000313" key="4">
    <source>
        <dbReference type="EMBL" id="RXK39727.1"/>
    </source>
</evidence>
<evidence type="ECO:0000256" key="2">
    <source>
        <dbReference type="SAM" id="SignalP"/>
    </source>
</evidence>
<evidence type="ECO:0000259" key="3">
    <source>
        <dbReference type="Pfam" id="PF16862"/>
    </source>
</evidence>
<dbReference type="AlphaFoldDB" id="A0A4V1M4A9"/>
<feature type="signal peptide" evidence="2">
    <location>
        <begin position="1"/>
        <end position="21"/>
    </location>
</feature>
<dbReference type="SUPFAM" id="SSF51445">
    <property type="entry name" value="(Trans)glycosidases"/>
    <property type="match status" value="1"/>
</dbReference>
<evidence type="ECO:0000313" key="5">
    <source>
        <dbReference type="Proteomes" id="UP000289152"/>
    </source>
</evidence>
<organism evidence="4 5">
    <name type="scientific">Tremella mesenterica</name>
    <name type="common">Jelly fungus</name>
    <dbReference type="NCBI Taxonomy" id="5217"/>
    <lineage>
        <taxon>Eukaryota</taxon>
        <taxon>Fungi</taxon>
        <taxon>Dikarya</taxon>
        <taxon>Basidiomycota</taxon>
        <taxon>Agaricomycotina</taxon>
        <taxon>Tremellomycetes</taxon>
        <taxon>Tremellales</taxon>
        <taxon>Tremellaceae</taxon>
        <taxon>Tremella</taxon>
    </lineage>
</organism>
<reference evidence="4 5" key="1">
    <citation type="submission" date="2016-06" db="EMBL/GenBank/DDBJ databases">
        <title>Evolution of pathogenesis and genome organization in the Tremellales.</title>
        <authorList>
            <person name="Cuomo C."/>
            <person name="Litvintseva A."/>
            <person name="Heitman J."/>
            <person name="Chen Y."/>
            <person name="Sun S."/>
            <person name="Springer D."/>
            <person name="Dromer F."/>
            <person name="Young S."/>
            <person name="Zeng Q."/>
            <person name="Chapman S."/>
            <person name="Gujja S."/>
            <person name="Saif S."/>
            <person name="Birren B."/>
        </authorList>
    </citation>
    <scope>NUCLEOTIDE SEQUENCE [LARGE SCALE GENOMIC DNA]</scope>
    <source>
        <strain evidence="4 5">ATCC 28783</strain>
    </source>
</reference>
<dbReference type="OrthoDB" id="2796951at2759"/>
<evidence type="ECO:0000256" key="1">
    <source>
        <dbReference type="SAM" id="MobiDB-lite"/>
    </source>
</evidence>